<keyword evidence="4" id="KW-0472">Membrane</keyword>
<evidence type="ECO:0000256" key="2">
    <source>
        <dbReference type="ARBA" id="ARBA00022679"/>
    </source>
</evidence>
<dbReference type="CDD" id="cd07990">
    <property type="entry name" value="LPLAT_LCLAT1-like"/>
    <property type="match status" value="1"/>
</dbReference>
<protein>
    <submittedName>
        <fullName evidence="6">Putative lysophosphatidic acid acyltransferase lpaat</fullName>
    </submittedName>
</protein>
<dbReference type="InterPro" id="IPR002123">
    <property type="entry name" value="Plipid/glycerol_acylTrfase"/>
</dbReference>
<evidence type="ECO:0000256" key="1">
    <source>
        <dbReference type="ARBA" id="ARBA00008655"/>
    </source>
</evidence>
<feature type="transmembrane region" description="Helical" evidence="4">
    <location>
        <begin position="344"/>
        <end position="364"/>
    </location>
</feature>
<reference evidence="6" key="1">
    <citation type="submission" date="2017-01" db="EMBL/GenBank/DDBJ databases">
        <title>An insight into the sialome and mialome of the horn fly, Haematobia irritans.</title>
        <authorList>
            <person name="Breijo M."/>
            <person name="Boiani M."/>
            <person name="Ures X."/>
            <person name="Rocha S."/>
            <person name="Sequeira M."/>
            <person name="Ribeiro J.M."/>
        </authorList>
    </citation>
    <scope>NUCLEOTIDE SEQUENCE</scope>
</reference>
<dbReference type="InterPro" id="IPR032098">
    <property type="entry name" value="Acyltransf_C"/>
</dbReference>
<dbReference type="Pfam" id="PF16076">
    <property type="entry name" value="Acyltransf_C"/>
    <property type="match status" value="1"/>
</dbReference>
<dbReference type="GO" id="GO:0012505">
    <property type="term" value="C:endomembrane system"/>
    <property type="evidence" value="ECO:0007669"/>
    <property type="project" value="TreeGrafter"/>
</dbReference>
<dbReference type="Pfam" id="PF01553">
    <property type="entry name" value="Acyltransferase"/>
    <property type="match status" value="1"/>
</dbReference>
<keyword evidence="4" id="KW-1133">Transmembrane helix</keyword>
<dbReference type="SUPFAM" id="SSF69593">
    <property type="entry name" value="Glycerol-3-phosphate (1)-acyltransferase"/>
    <property type="match status" value="1"/>
</dbReference>
<evidence type="ECO:0000313" key="6">
    <source>
        <dbReference type="EMBL" id="JAV16201.1"/>
    </source>
</evidence>
<feature type="transmembrane region" description="Helical" evidence="4">
    <location>
        <begin position="316"/>
        <end position="338"/>
    </location>
</feature>
<feature type="transmembrane region" description="Helical" evidence="4">
    <location>
        <begin position="50"/>
        <end position="69"/>
    </location>
</feature>
<name>A0A1L8EBU0_HAEIR</name>
<sequence length="387" mass="44591">MSSPQVKLKQRLTHFSIAITFFASGLVINLLQLIIHVTIKPFNKKFFRKLMYYLCYSLYSQLIFVSDWLSNSFIHVYMDADDEKKYCGKENVLLIMNHTYEIDWLAGWMFTEKVGVLGNCKAYAKKVISYVPVIGWAWKFAEFVFLERSFDKDREIIARQLKEVYAYPDPTWLLLNAEGTRFTEKKHEASVKFAQERGMTVLKHHLIPRTKGFTASLESLRGRCPAIYDINLAFKKDAVNPPTMSTLLSGKPVEAFMFVRRIPLENVPADEEKAAAWLQNLFVEKDRIMESFHTTGSFFKTSGFKETACKIYPKRLCVLVNFASWYIVSISSVLYYLISSLMLNNWTGLSIAVLILATFYFFMVKAINMSKISKASNYGAETNKTSN</sequence>
<dbReference type="PANTHER" id="PTHR10983">
    <property type="entry name" value="1-ACYLGLYCEROL-3-PHOSPHATE ACYLTRANSFERASE-RELATED"/>
    <property type="match status" value="1"/>
</dbReference>
<keyword evidence="3 6" id="KW-0012">Acyltransferase</keyword>
<feature type="transmembrane region" description="Helical" evidence="4">
    <location>
        <begin position="12"/>
        <end position="35"/>
    </location>
</feature>
<evidence type="ECO:0000256" key="4">
    <source>
        <dbReference type="SAM" id="Phobius"/>
    </source>
</evidence>
<evidence type="ECO:0000259" key="5">
    <source>
        <dbReference type="SMART" id="SM00563"/>
    </source>
</evidence>
<feature type="domain" description="Phospholipid/glycerol acyltransferase" evidence="5">
    <location>
        <begin position="92"/>
        <end position="214"/>
    </location>
</feature>
<keyword evidence="4" id="KW-0812">Transmembrane</keyword>
<dbReference type="SMART" id="SM00563">
    <property type="entry name" value="PlsC"/>
    <property type="match status" value="1"/>
</dbReference>
<dbReference type="EMBL" id="GFDG01002598">
    <property type="protein sequence ID" value="JAV16201.1"/>
    <property type="molecule type" value="Transcribed_RNA"/>
</dbReference>
<dbReference type="PANTHER" id="PTHR10983:SF24">
    <property type="entry name" value="1-ACYLGLYCEROL-3-PHOSPHATE O-ACYLTRANSFERASE 3, ISOFORM E-RELATED"/>
    <property type="match status" value="1"/>
</dbReference>
<keyword evidence="2 6" id="KW-0808">Transferase</keyword>
<dbReference type="AlphaFoldDB" id="A0A1L8EBU0"/>
<evidence type="ECO:0000256" key="3">
    <source>
        <dbReference type="ARBA" id="ARBA00023315"/>
    </source>
</evidence>
<organism evidence="6">
    <name type="scientific">Haematobia irritans</name>
    <name type="common">Horn fly</name>
    <name type="synonym">Conops irritans</name>
    <dbReference type="NCBI Taxonomy" id="7368"/>
    <lineage>
        <taxon>Eukaryota</taxon>
        <taxon>Metazoa</taxon>
        <taxon>Ecdysozoa</taxon>
        <taxon>Arthropoda</taxon>
        <taxon>Hexapoda</taxon>
        <taxon>Insecta</taxon>
        <taxon>Pterygota</taxon>
        <taxon>Neoptera</taxon>
        <taxon>Endopterygota</taxon>
        <taxon>Diptera</taxon>
        <taxon>Brachycera</taxon>
        <taxon>Muscomorpha</taxon>
        <taxon>Muscoidea</taxon>
        <taxon>Muscidae</taxon>
        <taxon>Haematobia</taxon>
    </lineage>
</organism>
<dbReference type="GO" id="GO:0003841">
    <property type="term" value="F:1-acylglycerol-3-phosphate O-acyltransferase activity"/>
    <property type="evidence" value="ECO:0007669"/>
    <property type="project" value="TreeGrafter"/>
</dbReference>
<accession>A0A1L8EBU0</accession>
<proteinExistence type="inferred from homology"/>
<comment type="similarity">
    <text evidence="1">Belongs to the 1-acyl-sn-glycerol-3-phosphate acyltransferase family.</text>
</comment>